<evidence type="ECO:0008006" key="3">
    <source>
        <dbReference type="Google" id="ProtNLM"/>
    </source>
</evidence>
<dbReference type="SUPFAM" id="SSF81383">
    <property type="entry name" value="F-box domain"/>
    <property type="match status" value="1"/>
</dbReference>
<dbReference type="InterPro" id="IPR036047">
    <property type="entry name" value="F-box-like_dom_sf"/>
</dbReference>
<reference evidence="1" key="1">
    <citation type="journal article" date="2016" name="Nat. Genet.">
        <title>A high-quality carrot genome assembly provides new insights into carotenoid accumulation and asterid genome evolution.</title>
        <authorList>
            <person name="Iorizzo M."/>
            <person name="Ellison S."/>
            <person name="Senalik D."/>
            <person name="Zeng P."/>
            <person name="Satapoomin P."/>
            <person name="Huang J."/>
            <person name="Bowman M."/>
            <person name="Iovene M."/>
            <person name="Sanseverino W."/>
            <person name="Cavagnaro P."/>
            <person name="Yildiz M."/>
            <person name="Macko-Podgorni A."/>
            <person name="Moranska E."/>
            <person name="Grzebelus E."/>
            <person name="Grzebelus D."/>
            <person name="Ashrafi H."/>
            <person name="Zheng Z."/>
            <person name="Cheng S."/>
            <person name="Spooner D."/>
            <person name="Van Deynze A."/>
            <person name="Simon P."/>
        </authorList>
    </citation>
    <scope>NUCLEOTIDE SEQUENCE</scope>
    <source>
        <tissue evidence="1">Leaf</tissue>
    </source>
</reference>
<accession>A0AAF0XHV3</accession>
<dbReference type="AlphaFoldDB" id="A0AAF0XHV3"/>
<organism evidence="1 2">
    <name type="scientific">Daucus carota subsp. sativus</name>
    <name type="common">Carrot</name>
    <dbReference type="NCBI Taxonomy" id="79200"/>
    <lineage>
        <taxon>Eukaryota</taxon>
        <taxon>Viridiplantae</taxon>
        <taxon>Streptophyta</taxon>
        <taxon>Embryophyta</taxon>
        <taxon>Tracheophyta</taxon>
        <taxon>Spermatophyta</taxon>
        <taxon>Magnoliopsida</taxon>
        <taxon>eudicotyledons</taxon>
        <taxon>Gunneridae</taxon>
        <taxon>Pentapetalae</taxon>
        <taxon>asterids</taxon>
        <taxon>campanulids</taxon>
        <taxon>Apiales</taxon>
        <taxon>Apiaceae</taxon>
        <taxon>Apioideae</taxon>
        <taxon>Scandiceae</taxon>
        <taxon>Daucinae</taxon>
        <taxon>Daucus</taxon>
        <taxon>Daucus sect. Daucus</taxon>
    </lineage>
</organism>
<dbReference type="EMBL" id="CP093349">
    <property type="protein sequence ID" value="WOH08095.1"/>
    <property type="molecule type" value="Genomic_DNA"/>
</dbReference>
<protein>
    <recommendedName>
        <fullName evidence="3">F-box domain-containing protein</fullName>
    </recommendedName>
</protein>
<reference evidence="1" key="2">
    <citation type="submission" date="2022-03" db="EMBL/GenBank/DDBJ databases">
        <title>Draft title - Genomic analysis of global carrot germplasm unveils the trajectory of domestication and the origin of high carotenoid orange carrot.</title>
        <authorList>
            <person name="Iorizzo M."/>
            <person name="Ellison S."/>
            <person name="Senalik D."/>
            <person name="Macko-Podgorni A."/>
            <person name="Grzebelus D."/>
            <person name="Bostan H."/>
            <person name="Rolling W."/>
            <person name="Curaba J."/>
            <person name="Simon P."/>
        </authorList>
    </citation>
    <scope>NUCLEOTIDE SEQUENCE</scope>
    <source>
        <tissue evidence="1">Leaf</tissue>
    </source>
</reference>
<gene>
    <name evidence="1" type="ORF">DCAR_0727532</name>
</gene>
<evidence type="ECO:0000313" key="2">
    <source>
        <dbReference type="Proteomes" id="UP000077755"/>
    </source>
</evidence>
<keyword evidence="2" id="KW-1185">Reference proteome</keyword>
<proteinExistence type="predicted"/>
<name>A0AAF0XHV3_DAUCS</name>
<dbReference type="Proteomes" id="UP000077755">
    <property type="component" value="Chromosome 7"/>
</dbReference>
<sequence length="35" mass="4120">MSHQNRFVELPEDLQSKIFLRLSVKCVLICKCDLL</sequence>
<evidence type="ECO:0000313" key="1">
    <source>
        <dbReference type="EMBL" id="WOH08095.1"/>
    </source>
</evidence>